<comment type="similarity">
    <text evidence="2 9">Belongs to the TCP-1 chaperonin family.</text>
</comment>
<dbReference type="Gene3D" id="1.10.560.10">
    <property type="entry name" value="GroEL-like equatorial domain"/>
    <property type="match status" value="1"/>
</dbReference>
<evidence type="ECO:0000256" key="9">
    <source>
        <dbReference type="RuleBase" id="RU004187"/>
    </source>
</evidence>
<sequence>MPEIFCAIAAWLAWINIDVGESINTIVMALHVPKAPGFSSMMKDGARFLSGLEEAVINNISACKEFTSTLGSAYGPNGMNKMVINHLEKLFVTNDAGTIMRELEVEHPAVKIMVLASQMMEQEVGDGTNFVVVFCGALLKEAEDLLRMGLKPTEVAEGYELALEKAIEILETLSNLSINNNRSAQEVQKAICASVMSKQYGYQDFLSELITKACISILPEETSFNVDNIRVCKILGSGLLQSQVLPGMVFLRAVESNIINVKDAKIAIYTCPVDQTQTETKGTGEEDLLEGQIKAIKDAGIDVIVSGGKIGDLAMHYINKYDIMAIRLTSKWDVRRLCRTVGATPLPKMTAPTKEEMGFADKVYVDELGDTSVVIFKLESKESRVATVVVRGSTENYMDDIERAIDDGVNTFKGLCREPRLVPGAGATEIALSIKIGDYAKTCPGLDQYAINRFSLALQSIPRILAENSGLKSSEMIAQLLSAHQEGNSNAGVDIDAPNAAVVNTAEKEIYDLLLTKFWGIKYATDAACTILRVDQMIMAKRAGGPKARGGGAMDQDDD</sequence>
<keyword evidence="3" id="KW-0963">Cytoplasm</keyword>
<dbReference type="GO" id="GO:0051082">
    <property type="term" value="F:unfolded protein binding"/>
    <property type="evidence" value="ECO:0007669"/>
    <property type="project" value="InterPro"/>
</dbReference>
<name>A0A7R8CI76_LEPSM</name>
<evidence type="ECO:0000256" key="2">
    <source>
        <dbReference type="ARBA" id="ARBA00008020"/>
    </source>
</evidence>
<evidence type="ECO:0000313" key="11">
    <source>
        <dbReference type="Proteomes" id="UP000675881"/>
    </source>
</evidence>
<dbReference type="SUPFAM" id="SSF48592">
    <property type="entry name" value="GroEL equatorial domain-like"/>
    <property type="match status" value="1"/>
</dbReference>
<evidence type="ECO:0000313" key="10">
    <source>
        <dbReference type="EMBL" id="CAF2775571.1"/>
    </source>
</evidence>
<dbReference type="AlphaFoldDB" id="A0A7R8CI76"/>
<dbReference type="Gene3D" id="3.50.7.10">
    <property type="entry name" value="GroEL"/>
    <property type="match status" value="1"/>
</dbReference>
<dbReference type="InterPro" id="IPR027409">
    <property type="entry name" value="GroEL-like_apical_dom_sf"/>
</dbReference>
<dbReference type="OrthoDB" id="1748577at2759"/>
<dbReference type="GO" id="GO:0016887">
    <property type="term" value="F:ATP hydrolysis activity"/>
    <property type="evidence" value="ECO:0007669"/>
    <property type="project" value="InterPro"/>
</dbReference>
<dbReference type="Pfam" id="PF00118">
    <property type="entry name" value="Cpn60_TCP1"/>
    <property type="match status" value="1"/>
</dbReference>
<dbReference type="SUPFAM" id="SSF52029">
    <property type="entry name" value="GroEL apical domain-like"/>
    <property type="match status" value="1"/>
</dbReference>
<organism evidence="10 11">
    <name type="scientific">Lepeophtheirus salmonis</name>
    <name type="common">Salmon louse</name>
    <name type="synonym">Caligus salmonis</name>
    <dbReference type="NCBI Taxonomy" id="72036"/>
    <lineage>
        <taxon>Eukaryota</taxon>
        <taxon>Metazoa</taxon>
        <taxon>Ecdysozoa</taxon>
        <taxon>Arthropoda</taxon>
        <taxon>Crustacea</taxon>
        <taxon>Multicrustacea</taxon>
        <taxon>Hexanauplia</taxon>
        <taxon>Copepoda</taxon>
        <taxon>Siphonostomatoida</taxon>
        <taxon>Caligidae</taxon>
        <taxon>Lepeophtheirus</taxon>
    </lineage>
</organism>
<evidence type="ECO:0000256" key="8">
    <source>
        <dbReference type="ARBA" id="ARBA00064252"/>
    </source>
</evidence>
<evidence type="ECO:0000256" key="7">
    <source>
        <dbReference type="ARBA" id="ARBA00058723"/>
    </source>
</evidence>
<keyword evidence="4 9" id="KW-0547">Nucleotide-binding</keyword>
<evidence type="ECO:0000256" key="6">
    <source>
        <dbReference type="ARBA" id="ARBA00023186"/>
    </source>
</evidence>
<keyword evidence="5 9" id="KW-0067">ATP-binding</keyword>
<accession>A0A7R8CI76</accession>
<dbReference type="GO" id="GO:0005737">
    <property type="term" value="C:cytoplasm"/>
    <property type="evidence" value="ECO:0007669"/>
    <property type="project" value="UniProtKB-SubCell"/>
</dbReference>
<dbReference type="FunFam" id="3.50.7.10:FF:000008">
    <property type="entry name" value="T-complex protein 1 subunit theta"/>
    <property type="match status" value="1"/>
</dbReference>
<dbReference type="EMBL" id="HG994580">
    <property type="protein sequence ID" value="CAF2775571.1"/>
    <property type="molecule type" value="Genomic_DNA"/>
</dbReference>
<dbReference type="GO" id="GO:0005524">
    <property type="term" value="F:ATP binding"/>
    <property type="evidence" value="ECO:0007669"/>
    <property type="project" value="UniProtKB-KW"/>
</dbReference>
<evidence type="ECO:0000256" key="3">
    <source>
        <dbReference type="ARBA" id="ARBA00022490"/>
    </source>
</evidence>
<protein>
    <submittedName>
        <fullName evidence="10">CCT8</fullName>
    </submittedName>
</protein>
<dbReference type="NCBIfam" id="TIGR02346">
    <property type="entry name" value="chap_CCT_theta"/>
    <property type="match status" value="1"/>
</dbReference>
<comment type="subcellular location">
    <subcellularLocation>
        <location evidence="1">Cytoplasm</location>
    </subcellularLocation>
</comment>
<evidence type="ECO:0000256" key="5">
    <source>
        <dbReference type="ARBA" id="ARBA00022840"/>
    </source>
</evidence>
<dbReference type="InterPro" id="IPR027413">
    <property type="entry name" value="GROEL-like_equatorial_sf"/>
</dbReference>
<evidence type="ECO:0000256" key="1">
    <source>
        <dbReference type="ARBA" id="ARBA00004496"/>
    </source>
</evidence>
<dbReference type="Gene3D" id="3.30.260.10">
    <property type="entry name" value="TCP-1-like chaperonin intermediate domain"/>
    <property type="match status" value="1"/>
</dbReference>
<evidence type="ECO:0000256" key="4">
    <source>
        <dbReference type="ARBA" id="ARBA00022741"/>
    </source>
</evidence>
<dbReference type="PRINTS" id="PR00304">
    <property type="entry name" value="TCOMPLEXTCP1"/>
</dbReference>
<comment type="subunit">
    <text evidence="8">Heterooligomeric complex.</text>
</comment>
<dbReference type="Proteomes" id="UP000675881">
    <property type="component" value="Chromosome 1"/>
</dbReference>
<dbReference type="InterPro" id="IPR012721">
    <property type="entry name" value="Chap_CCT_theta"/>
</dbReference>
<dbReference type="GO" id="GO:0140662">
    <property type="term" value="F:ATP-dependent protein folding chaperone"/>
    <property type="evidence" value="ECO:0007669"/>
    <property type="project" value="InterPro"/>
</dbReference>
<dbReference type="CDD" id="cd03341">
    <property type="entry name" value="TCP1_theta"/>
    <property type="match status" value="1"/>
</dbReference>
<dbReference type="PANTHER" id="PTHR11353">
    <property type="entry name" value="CHAPERONIN"/>
    <property type="match status" value="1"/>
</dbReference>
<dbReference type="InterPro" id="IPR017998">
    <property type="entry name" value="Chaperone_TCP-1"/>
</dbReference>
<dbReference type="SUPFAM" id="SSF54849">
    <property type="entry name" value="GroEL-intermediate domain like"/>
    <property type="match status" value="1"/>
</dbReference>
<proteinExistence type="inferred from homology"/>
<dbReference type="InterPro" id="IPR002423">
    <property type="entry name" value="Cpn60/GroEL/TCP-1"/>
</dbReference>
<comment type="function">
    <text evidence="7">Molecular chaperone; assists the folding of proteins upon ATP hydrolysis. Known to play a role, in vitro, in the folding of actin and tubulin. Required for correct subcellular localization of pgl-1.</text>
</comment>
<dbReference type="InterPro" id="IPR027410">
    <property type="entry name" value="TCP-1-like_intermed_sf"/>
</dbReference>
<reference evidence="10" key="1">
    <citation type="submission" date="2021-02" db="EMBL/GenBank/DDBJ databases">
        <authorList>
            <person name="Bekaert M."/>
        </authorList>
    </citation>
    <scope>NUCLEOTIDE SEQUENCE</scope>
    <source>
        <strain evidence="10">IoA-00</strain>
    </source>
</reference>
<keyword evidence="11" id="KW-1185">Reference proteome</keyword>
<keyword evidence="6 9" id="KW-0143">Chaperone</keyword>
<gene>
    <name evidence="10" type="ORF">LSAA_556</name>
</gene>